<feature type="coiled-coil region" evidence="1">
    <location>
        <begin position="36"/>
        <end position="70"/>
    </location>
</feature>
<gene>
    <name evidence="2" type="primary">POC5</name>
    <name evidence="2" type="ORF">Ciccas_000470</name>
</gene>
<dbReference type="AlphaFoldDB" id="A0ABD2QMS9"/>
<evidence type="ECO:0000313" key="3">
    <source>
        <dbReference type="Proteomes" id="UP001626550"/>
    </source>
</evidence>
<keyword evidence="3" id="KW-1185">Reference proteome</keyword>
<name>A0ABD2QMS9_9PLAT</name>
<comment type="caution">
    <text evidence="2">The sequence shown here is derived from an EMBL/GenBank/DDBJ whole genome shotgun (WGS) entry which is preliminary data.</text>
</comment>
<dbReference type="Proteomes" id="UP001626550">
    <property type="component" value="Unassembled WGS sequence"/>
</dbReference>
<evidence type="ECO:0000256" key="1">
    <source>
        <dbReference type="SAM" id="Coils"/>
    </source>
</evidence>
<accession>A0ABD2QMS9</accession>
<sequence>MKLKDDMMKLIIREIDATTVKKCDQEKSIKCLQEVCAGYEQVSQQHQARINSLTNELNNLQVQSRDSLDKTESKRFHFSYELARRYSEAMQKKKAIVCWKKALQRSWRERCSMRLYEEADQRCAEQAKFYEGKIKKLTASYNQVVKELTELRHRHGSTLNEVKSLLMKNDCCAPPIQSPCSSPTCSSQEEESWCNVQPELEKPNHRVMFSKSNYQEGDFKPRSHTFCDYDELQFNCKLPSNTRRPVCTAQSKITRDLRSQVIIQKHEKDLTK</sequence>
<dbReference type="EMBL" id="JBJKFK010000025">
    <property type="protein sequence ID" value="KAL3320843.1"/>
    <property type="molecule type" value="Genomic_DNA"/>
</dbReference>
<reference evidence="2 3" key="1">
    <citation type="submission" date="2024-11" db="EMBL/GenBank/DDBJ databases">
        <title>Adaptive evolution of stress response genes in parasites aligns with host niche diversity.</title>
        <authorList>
            <person name="Hahn C."/>
            <person name="Resl P."/>
        </authorList>
    </citation>
    <scope>NUCLEOTIDE SEQUENCE [LARGE SCALE GENOMIC DNA]</scope>
    <source>
        <strain evidence="2">EGGRZ-B1_66</strain>
        <tissue evidence="2">Body</tissue>
    </source>
</reference>
<keyword evidence="1" id="KW-0175">Coiled coil</keyword>
<proteinExistence type="predicted"/>
<evidence type="ECO:0000313" key="2">
    <source>
        <dbReference type="EMBL" id="KAL3320843.1"/>
    </source>
</evidence>
<protein>
    <submittedName>
        <fullName evidence="2">Centrosomal protein poc5</fullName>
    </submittedName>
</protein>
<organism evidence="2 3">
    <name type="scientific">Cichlidogyrus casuarinus</name>
    <dbReference type="NCBI Taxonomy" id="1844966"/>
    <lineage>
        <taxon>Eukaryota</taxon>
        <taxon>Metazoa</taxon>
        <taxon>Spiralia</taxon>
        <taxon>Lophotrochozoa</taxon>
        <taxon>Platyhelminthes</taxon>
        <taxon>Monogenea</taxon>
        <taxon>Monopisthocotylea</taxon>
        <taxon>Dactylogyridea</taxon>
        <taxon>Ancyrocephalidae</taxon>
        <taxon>Cichlidogyrus</taxon>
    </lineage>
</organism>